<protein>
    <submittedName>
        <fullName evidence="2">Uncharacterized protein</fullName>
    </submittedName>
</protein>
<accession>A0A9Q3FFY0</accession>
<evidence type="ECO:0000313" key="2">
    <source>
        <dbReference type="EMBL" id="MBW0537697.1"/>
    </source>
</evidence>
<dbReference type="AlphaFoldDB" id="A0A9Q3FFY0"/>
<name>A0A9Q3FFY0_9BASI</name>
<feature type="region of interest" description="Disordered" evidence="1">
    <location>
        <begin position="1"/>
        <end position="107"/>
    </location>
</feature>
<keyword evidence="3" id="KW-1185">Reference proteome</keyword>
<feature type="compositionally biased region" description="Basic and acidic residues" evidence="1">
    <location>
        <begin position="80"/>
        <end position="97"/>
    </location>
</feature>
<evidence type="ECO:0000256" key="1">
    <source>
        <dbReference type="SAM" id="MobiDB-lite"/>
    </source>
</evidence>
<proteinExistence type="predicted"/>
<organism evidence="2 3">
    <name type="scientific">Austropuccinia psidii MF-1</name>
    <dbReference type="NCBI Taxonomy" id="1389203"/>
    <lineage>
        <taxon>Eukaryota</taxon>
        <taxon>Fungi</taxon>
        <taxon>Dikarya</taxon>
        <taxon>Basidiomycota</taxon>
        <taxon>Pucciniomycotina</taxon>
        <taxon>Pucciniomycetes</taxon>
        <taxon>Pucciniales</taxon>
        <taxon>Sphaerophragmiaceae</taxon>
        <taxon>Austropuccinia</taxon>
    </lineage>
</organism>
<gene>
    <name evidence="2" type="ORF">O181_077412</name>
</gene>
<dbReference type="EMBL" id="AVOT02042298">
    <property type="protein sequence ID" value="MBW0537697.1"/>
    <property type="molecule type" value="Genomic_DNA"/>
</dbReference>
<evidence type="ECO:0000313" key="3">
    <source>
        <dbReference type="Proteomes" id="UP000765509"/>
    </source>
</evidence>
<reference evidence="2" key="1">
    <citation type="submission" date="2021-03" db="EMBL/GenBank/DDBJ databases">
        <title>Draft genome sequence of rust myrtle Austropuccinia psidii MF-1, a brazilian biotype.</title>
        <authorList>
            <person name="Quecine M.C."/>
            <person name="Pachon D.M.R."/>
            <person name="Bonatelli M.L."/>
            <person name="Correr F.H."/>
            <person name="Franceschini L.M."/>
            <person name="Leite T.F."/>
            <person name="Margarido G.R.A."/>
            <person name="Almeida C.A."/>
            <person name="Ferrarezi J.A."/>
            <person name="Labate C.A."/>
        </authorList>
    </citation>
    <scope>NUCLEOTIDE SEQUENCE</scope>
    <source>
        <strain evidence="2">MF-1</strain>
    </source>
</reference>
<dbReference type="Proteomes" id="UP000765509">
    <property type="component" value="Unassembled WGS sequence"/>
</dbReference>
<comment type="caution">
    <text evidence="2">The sequence shown here is derived from an EMBL/GenBank/DDBJ whole genome shotgun (WGS) entry which is preliminary data.</text>
</comment>
<sequence>MAKRTPGPKLAKNHVLATFQPLASGSHQRPPAQPQKDFPSDKENNSPSPMYLSACYSKPEHKHDSQIPQINGIAKIPPKHGAESNQLKRDQSEKEPHQFPNTQLPPS</sequence>